<reference evidence="15 16" key="1">
    <citation type="submission" date="2020-03" db="EMBL/GenBank/DDBJ databases">
        <title>Genomic Encyclopedia of Type Strains, Phase IV (KMG-IV): sequencing the most valuable type-strain genomes for metagenomic binning, comparative biology and taxonomic classification.</title>
        <authorList>
            <person name="Goeker M."/>
        </authorList>
    </citation>
    <scope>NUCLEOTIDE SEQUENCE [LARGE SCALE GENOMIC DNA]</scope>
    <source>
        <strain evidence="15 16">DSM 7225</strain>
    </source>
</reference>
<name>A0A7X5XY31_9SPHN</name>
<dbReference type="RefSeq" id="WP_241218061.1">
    <property type="nucleotide sequence ID" value="NZ_BAAADY010000008.1"/>
</dbReference>
<evidence type="ECO:0000256" key="5">
    <source>
        <dbReference type="ARBA" id="ARBA00022692"/>
    </source>
</evidence>
<feature type="region of interest" description="Disordered" evidence="12">
    <location>
        <begin position="83"/>
        <end position="102"/>
    </location>
</feature>
<dbReference type="AlphaFoldDB" id="A0A7X5XY31"/>
<dbReference type="Gene3D" id="3.55.50.30">
    <property type="match status" value="1"/>
</dbReference>
<feature type="domain" description="TonB-dependent receptor-like beta-barrel" evidence="13">
    <location>
        <begin position="365"/>
        <end position="729"/>
    </location>
</feature>
<dbReference type="InterPro" id="IPR012910">
    <property type="entry name" value="Plug_dom"/>
</dbReference>
<dbReference type="Gene3D" id="2.40.170.20">
    <property type="entry name" value="TonB-dependent receptor, beta-barrel domain"/>
    <property type="match status" value="1"/>
</dbReference>
<evidence type="ECO:0000256" key="9">
    <source>
        <dbReference type="ARBA" id="ARBA00023136"/>
    </source>
</evidence>
<dbReference type="GO" id="GO:0009279">
    <property type="term" value="C:cell outer membrane"/>
    <property type="evidence" value="ECO:0007669"/>
    <property type="project" value="UniProtKB-SubCell"/>
</dbReference>
<keyword evidence="4" id="KW-0410">Iron transport</keyword>
<keyword evidence="15" id="KW-0675">Receptor</keyword>
<evidence type="ECO:0000313" key="16">
    <source>
        <dbReference type="Proteomes" id="UP000531251"/>
    </source>
</evidence>
<keyword evidence="10" id="KW-0998">Cell outer membrane</keyword>
<evidence type="ECO:0000256" key="8">
    <source>
        <dbReference type="ARBA" id="ARBA00023077"/>
    </source>
</evidence>
<feature type="compositionally biased region" description="Pro residues" evidence="12">
    <location>
        <begin position="90"/>
        <end position="102"/>
    </location>
</feature>
<protein>
    <submittedName>
        <fullName evidence="15">Outer membrane receptor protein involved in Fe transport</fullName>
    </submittedName>
</protein>
<dbReference type="PANTHER" id="PTHR32552:SF81">
    <property type="entry name" value="TONB-DEPENDENT OUTER MEMBRANE RECEPTOR"/>
    <property type="match status" value="1"/>
</dbReference>
<proteinExistence type="inferred from homology"/>
<sequence>MPALAQRGTITLPATTLDLAIGQLARQTGADIVSTDPGLRAIRTPAVRGARDLAAALRQLLKNSGYRARRLTGGGYRIELGSIPRARKPTPAPPSVAPPPDPDIVVTASKQRITLLRYPGSLTQVADRNALPGTAAGTLSDAAHQVPILQSTQLGAGRNKVFIRGIADSSFNGSTQAPTSVYLDDVQLNYSGPDSGLRLYDMASVEVLEGPQGTLYGSGAIGGVIRLTSNAVNLHDVATAATAGVTATGGAEPGYDLAGMLNLPLLQDTAGVRLVGYHIRDGGYLRDPDRNLRDVNRSNTSGVRAAVRVAPGEDWQVEASGAGQWIDAADGQYAERLEGALARRTLLAQPFGNRLLFSRLVVGKDWDNGLRFVSASGVTGYETHEIFDATPRSARGAVLGPRTIYRANHDKELLSQEARLSRSLPNGNSWVAGFTLVSDRDVLTRSLAQPGREVSIVGVTNVTNAVSGFGEATFALTPKLSVTIGGRYSSARTDGDPSAQARPSNFVKGRLTQRLDPTFAASWRLASDLALFARFQSGYRTGGLAVAPGIGRVADYKSDAITVVETGVRKLRRGATGLAASGSVSAAWWENVQADLITRLGQPYTANIGNAKIVTLEGNLDWVPVRGLRAQGAFLFTDNHVKGPIADLSRRNNRRLPETPPFAAHAGLSYAWEASSAQPRIGLSADYTGRSVLGTGDFLDVSQGRYWTADAFAALRIGEAELSVTLSNLTDRRANQFAFGNPFSLGLRDQLTPLRPRNVRIGITTGW</sequence>
<dbReference type="PANTHER" id="PTHR32552">
    <property type="entry name" value="FERRICHROME IRON RECEPTOR-RELATED"/>
    <property type="match status" value="1"/>
</dbReference>
<evidence type="ECO:0000256" key="2">
    <source>
        <dbReference type="ARBA" id="ARBA00022448"/>
    </source>
</evidence>
<dbReference type="Proteomes" id="UP000531251">
    <property type="component" value="Unassembled WGS sequence"/>
</dbReference>
<evidence type="ECO:0000256" key="7">
    <source>
        <dbReference type="ARBA" id="ARBA00023065"/>
    </source>
</evidence>
<evidence type="ECO:0000256" key="4">
    <source>
        <dbReference type="ARBA" id="ARBA00022496"/>
    </source>
</evidence>
<comment type="subcellular location">
    <subcellularLocation>
        <location evidence="1">Cell outer membrane</location>
        <topology evidence="1">Multi-pass membrane protein</topology>
    </subcellularLocation>
</comment>
<dbReference type="InterPro" id="IPR000531">
    <property type="entry name" value="Beta-barrel_TonB"/>
</dbReference>
<keyword evidence="2" id="KW-0813">Transport</keyword>
<dbReference type="GO" id="GO:0006826">
    <property type="term" value="P:iron ion transport"/>
    <property type="evidence" value="ECO:0007669"/>
    <property type="project" value="UniProtKB-KW"/>
</dbReference>
<comment type="caution">
    <text evidence="15">The sequence shown here is derived from an EMBL/GenBank/DDBJ whole genome shotgun (WGS) entry which is preliminary data.</text>
</comment>
<evidence type="ECO:0000256" key="12">
    <source>
        <dbReference type="SAM" id="MobiDB-lite"/>
    </source>
</evidence>
<dbReference type="SUPFAM" id="SSF56935">
    <property type="entry name" value="Porins"/>
    <property type="match status" value="1"/>
</dbReference>
<evidence type="ECO:0000256" key="1">
    <source>
        <dbReference type="ARBA" id="ARBA00004571"/>
    </source>
</evidence>
<keyword evidence="3" id="KW-1134">Transmembrane beta strand</keyword>
<organism evidence="15 16">
    <name type="scientific">Sphingomonas trueperi</name>
    <dbReference type="NCBI Taxonomy" id="53317"/>
    <lineage>
        <taxon>Bacteria</taxon>
        <taxon>Pseudomonadati</taxon>
        <taxon>Pseudomonadota</taxon>
        <taxon>Alphaproteobacteria</taxon>
        <taxon>Sphingomonadales</taxon>
        <taxon>Sphingomonadaceae</taxon>
        <taxon>Sphingomonas</taxon>
    </lineage>
</organism>
<dbReference type="InterPro" id="IPR036942">
    <property type="entry name" value="Beta-barrel_TonB_sf"/>
</dbReference>
<gene>
    <name evidence="15" type="ORF">GGR89_000223</name>
</gene>
<keyword evidence="9 11" id="KW-0472">Membrane</keyword>
<evidence type="ECO:0000256" key="3">
    <source>
        <dbReference type="ARBA" id="ARBA00022452"/>
    </source>
</evidence>
<dbReference type="EMBL" id="JAATJB010000001">
    <property type="protein sequence ID" value="NJB95931.1"/>
    <property type="molecule type" value="Genomic_DNA"/>
</dbReference>
<keyword evidence="16" id="KW-1185">Reference proteome</keyword>
<evidence type="ECO:0000256" key="6">
    <source>
        <dbReference type="ARBA" id="ARBA00023004"/>
    </source>
</evidence>
<comment type="similarity">
    <text evidence="11">Belongs to the TonB-dependent receptor family.</text>
</comment>
<evidence type="ECO:0000256" key="11">
    <source>
        <dbReference type="RuleBase" id="RU003357"/>
    </source>
</evidence>
<feature type="domain" description="TonB-dependent receptor plug" evidence="14">
    <location>
        <begin position="123"/>
        <end position="224"/>
    </location>
</feature>
<evidence type="ECO:0000313" key="15">
    <source>
        <dbReference type="EMBL" id="NJB95931.1"/>
    </source>
</evidence>
<evidence type="ECO:0000259" key="13">
    <source>
        <dbReference type="Pfam" id="PF00593"/>
    </source>
</evidence>
<keyword evidence="8 11" id="KW-0798">TonB box</keyword>
<keyword evidence="6" id="KW-0408">Iron</keyword>
<evidence type="ECO:0000259" key="14">
    <source>
        <dbReference type="Pfam" id="PF07715"/>
    </source>
</evidence>
<dbReference type="Pfam" id="PF07715">
    <property type="entry name" value="Plug"/>
    <property type="match status" value="1"/>
</dbReference>
<evidence type="ECO:0000256" key="10">
    <source>
        <dbReference type="ARBA" id="ARBA00023237"/>
    </source>
</evidence>
<keyword evidence="7" id="KW-0406">Ion transport</keyword>
<keyword evidence="5" id="KW-0812">Transmembrane</keyword>
<accession>A0A7X5XY31</accession>
<dbReference type="Pfam" id="PF00593">
    <property type="entry name" value="TonB_dep_Rec_b-barrel"/>
    <property type="match status" value="1"/>
</dbReference>
<dbReference type="InterPro" id="IPR039426">
    <property type="entry name" value="TonB-dep_rcpt-like"/>
</dbReference>